<dbReference type="Pfam" id="PF09905">
    <property type="entry name" value="VF530"/>
    <property type="match status" value="1"/>
</dbReference>
<organism evidence="1">
    <name type="scientific">hydrothermal vent metagenome</name>
    <dbReference type="NCBI Taxonomy" id="652676"/>
    <lineage>
        <taxon>unclassified sequences</taxon>
        <taxon>metagenomes</taxon>
        <taxon>ecological metagenomes</taxon>
    </lineage>
</organism>
<dbReference type="InterPro" id="IPR018668">
    <property type="entry name" value="DNA-binding_VF530-like"/>
</dbReference>
<reference evidence="1" key="1">
    <citation type="submission" date="2018-06" db="EMBL/GenBank/DDBJ databases">
        <authorList>
            <person name="Zhirakovskaya E."/>
        </authorList>
    </citation>
    <scope>NUCLEOTIDE SEQUENCE</scope>
</reference>
<dbReference type="InterPro" id="IPR036361">
    <property type="entry name" value="SAP_dom_sf"/>
</dbReference>
<dbReference type="GO" id="GO:0003677">
    <property type="term" value="F:DNA binding"/>
    <property type="evidence" value="ECO:0007669"/>
    <property type="project" value="InterPro"/>
</dbReference>
<dbReference type="Gene3D" id="1.10.720.30">
    <property type="entry name" value="SAP domain"/>
    <property type="match status" value="1"/>
</dbReference>
<gene>
    <name evidence="1" type="ORF">MNBD_GAMMA22-104</name>
</gene>
<dbReference type="EMBL" id="UOFS01000043">
    <property type="protein sequence ID" value="VAX00310.1"/>
    <property type="molecule type" value="Genomic_DNA"/>
</dbReference>
<protein>
    <recommendedName>
        <fullName evidence="2">Transporter</fullName>
    </recommendedName>
</protein>
<sequence length="72" mass="8191">MNKASNQDALHGITLKMIVTQLEEKLGWQELGKQINIKCFTNDPSISSSLQFLRKTAWARSKVEALYIKIIV</sequence>
<accession>A0A3B1APZ4</accession>
<dbReference type="AlphaFoldDB" id="A0A3B1APZ4"/>
<evidence type="ECO:0000313" key="1">
    <source>
        <dbReference type="EMBL" id="VAX00310.1"/>
    </source>
</evidence>
<evidence type="ECO:0008006" key="2">
    <source>
        <dbReference type="Google" id="ProtNLM"/>
    </source>
</evidence>
<proteinExistence type="predicted"/>
<name>A0A3B1APZ4_9ZZZZ</name>